<organism evidence="2 3">
    <name type="scientific">Portunus trituberculatus</name>
    <name type="common">Swimming crab</name>
    <name type="synonym">Neptunus trituberculatus</name>
    <dbReference type="NCBI Taxonomy" id="210409"/>
    <lineage>
        <taxon>Eukaryota</taxon>
        <taxon>Metazoa</taxon>
        <taxon>Ecdysozoa</taxon>
        <taxon>Arthropoda</taxon>
        <taxon>Crustacea</taxon>
        <taxon>Multicrustacea</taxon>
        <taxon>Malacostraca</taxon>
        <taxon>Eumalacostraca</taxon>
        <taxon>Eucarida</taxon>
        <taxon>Decapoda</taxon>
        <taxon>Pleocyemata</taxon>
        <taxon>Brachyura</taxon>
        <taxon>Eubrachyura</taxon>
        <taxon>Portunoidea</taxon>
        <taxon>Portunidae</taxon>
        <taxon>Portuninae</taxon>
        <taxon>Portunus</taxon>
    </lineage>
</organism>
<protein>
    <submittedName>
        <fullName evidence="2">Uncharacterized protein</fullName>
    </submittedName>
</protein>
<evidence type="ECO:0000313" key="2">
    <source>
        <dbReference type="EMBL" id="MPC12453.1"/>
    </source>
</evidence>
<sequence length="74" mass="8828">MEDVDEGERGKRKEKCENGKKRKEKRDMEMWRDAPDDDCYQGDVFPSVFSSVLNEIRAKLSSISRRKRLFSWLN</sequence>
<accession>A0A5B7CYD0</accession>
<reference evidence="2 3" key="1">
    <citation type="submission" date="2019-05" db="EMBL/GenBank/DDBJ databases">
        <title>Another draft genome of Portunus trituberculatus and its Hox gene families provides insights of decapod evolution.</title>
        <authorList>
            <person name="Jeong J.-H."/>
            <person name="Song I."/>
            <person name="Kim S."/>
            <person name="Choi T."/>
            <person name="Kim D."/>
            <person name="Ryu S."/>
            <person name="Kim W."/>
        </authorList>
    </citation>
    <scope>NUCLEOTIDE SEQUENCE [LARGE SCALE GENOMIC DNA]</scope>
    <source>
        <tissue evidence="2">Muscle</tissue>
    </source>
</reference>
<dbReference type="AlphaFoldDB" id="A0A5B7CYD0"/>
<gene>
    <name evidence="2" type="ORF">E2C01_005149</name>
</gene>
<dbReference type="Proteomes" id="UP000324222">
    <property type="component" value="Unassembled WGS sequence"/>
</dbReference>
<name>A0A5B7CYD0_PORTR</name>
<keyword evidence="3" id="KW-1185">Reference proteome</keyword>
<comment type="caution">
    <text evidence="2">The sequence shown here is derived from an EMBL/GenBank/DDBJ whole genome shotgun (WGS) entry which is preliminary data.</text>
</comment>
<feature type="region of interest" description="Disordered" evidence="1">
    <location>
        <begin position="1"/>
        <end position="28"/>
    </location>
</feature>
<feature type="compositionally biased region" description="Basic and acidic residues" evidence="1">
    <location>
        <begin position="7"/>
        <end position="28"/>
    </location>
</feature>
<evidence type="ECO:0000313" key="3">
    <source>
        <dbReference type="Proteomes" id="UP000324222"/>
    </source>
</evidence>
<evidence type="ECO:0000256" key="1">
    <source>
        <dbReference type="SAM" id="MobiDB-lite"/>
    </source>
</evidence>
<dbReference type="EMBL" id="VSRR010000217">
    <property type="protein sequence ID" value="MPC12453.1"/>
    <property type="molecule type" value="Genomic_DNA"/>
</dbReference>
<proteinExistence type="predicted"/>